<gene>
    <name evidence="1" type="ORF">BGW36DRAFT_372514</name>
</gene>
<protein>
    <recommendedName>
        <fullName evidence="3">F-box domain-containing protein</fullName>
    </recommendedName>
</protein>
<dbReference type="Proteomes" id="UP001201262">
    <property type="component" value="Unassembled WGS sequence"/>
</dbReference>
<dbReference type="InterPro" id="IPR036047">
    <property type="entry name" value="F-box-like_dom_sf"/>
</dbReference>
<dbReference type="SUPFAM" id="SSF81383">
    <property type="entry name" value="F-box domain"/>
    <property type="match status" value="1"/>
</dbReference>
<dbReference type="GeneID" id="70245774"/>
<evidence type="ECO:0000313" key="1">
    <source>
        <dbReference type="EMBL" id="KAH8702284.1"/>
    </source>
</evidence>
<dbReference type="EMBL" id="JAJTJA010000003">
    <property type="protein sequence ID" value="KAH8702284.1"/>
    <property type="molecule type" value="Genomic_DNA"/>
</dbReference>
<name>A0AAD4L306_9EURO</name>
<accession>A0AAD4L306</accession>
<proteinExistence type="predicted"/>
<reference evidence="1" key="1">
    <citation type="submission" date="2021-12" db="EMBL/GenBank/DDBJ databases">
        <title>Convergent genome expansion in fungi linked to evolution of root-endophyte symbiosis.</title>
        <authorList>
            <consortium name="DOE Joint Genome Institute"/>
            <person name="Ke Y.-H."/>
            <person name="Bonito G."/>
            <person name="Liao H.-L."/>
            <person name="Looney B."/>
            <person name="Rojas-Flechas A."/>
            <person name="Nash J."/>
            <person name="Hameed K."/>
            <person name="Schadt C."/>
            <person name="Martin F."/>
            <person name="Crous P.W."/>
            <person name="Miettinen O."/>
            <person name="Magnuson J.K."/>
            <person name="Labbe J."/>
            <person name="Jacobson D."/>
            <person name="Doktycz M.J."/>
            <person name="Veneault-Fourrey C."/>
            <person name="Kuo A."/>
            <person name="Mondo S."/>
            <person name="Calhoun S."/>
            <person name="Riley R."/>
            <person name="Ohm R."/>
            <person name="LaButti K."/>
            <person name="Andreopoulos B."/>
            <person name="Pangilinan J."/>
            <person name="Nolan M."/>
            <person name="Tritt A."/>
            <person name="Clum A."/>
            <person name="Lipzen A."/>
            <person name="Daum C."/>
            <person name="Barry K."/>
            <person name="Grigoriev I.V."/>
            <person name="Vilgalys R."/>
        </authorList>
    </citation>
    <scope>NUCLEOTIDE SEQUENCE</scope>
    <source>
        <strain evidence="1">PMI_201</strain>
    </source>
</reference>
<dbReference type="CDD" id="cd09917">
    <property type="entry name" value="F-box_SF"/>
    <property type="match status" value="1"/>
</dbReference>
<dbReference type="AlphaFoldDB" id="A0AAD4L306"/>
<sequence>MVSTRYTCASQDAVMRIPELFQMILLCLDQRSLLTSAQRVNKYWHSTIQNTPAIQQALFFKAFPASYDGPPVFNPLLMEIFSDWIPYDWDSDYKYRERNAVVLEKAFESLLPTTEHHRMFRQKRASWTRMLVRQPPIRTLCVWHQLHRRGGNSHVVKKKRCRRGLRMGKLYDISICFPLTVYWEGWVQGETACYEDHSCHHLDKNATARLNRIAGMADLTVHTSFSQTCMKPQPPYRPSVKYWRGIEIPKYDTRSTEWMTRRTRFRVSRYNGP</sequence>
<comment type="caution">
    <text evidence="1">The sequence shown here is derived from an EMBL/GenBank/DDBJ whole genome shotgun (WGS) entry which is preliminary data.</text>
</comment>
<keyword evidence="2" id="KW-1185">Reference proteome</keyword>
<evidence type="ECO:0000313" key="2">
    <source>
        <dbReference type="Proteomes" id="UP001201262"/>
    </source>
</evidence>
<dbReference type="RefSeq" id="XP_046075660.1">
    <property type="nucleotide sequence ID" value="XM_046215487.1"/>
</dbReference>
<evidence type="ECO:0008006" key="3">
    <source>
        <dbReference type="Google" id="ProtNLM"/>
    </source>
</evidence>
<organism evidence="1 2">
    <name type="scientific">Talaromyces proteolyticus</name>
    <dbReference type="NCBI Taxonomy" id="1131652"/>
    <lineage>
        <taxon>Eukaryota</taxon>
        <taxon>Fungi</taxon>
        <taxon>Dikarya</taxon>
        <taxon>Ascomycota</taxon>
        <taxon>Pezizomycotina</taxon>
        <taxon>Eurotiomycetes</taxon>
        <taxon>Eurotiomycetidae</taxon>
        <taxon>Eurotiales</taxon>
        <taxon>Trichocomaceae</taxon>
        <taxon>Talaromyces</taxon>
        <taxon>Talaromyces sect. Bacilispori</taxon>
    </lineage>
</organism>